<accession>A0A172UHL9</accession>
<proteinExistence type="predicted"/>
<name>A0A172UHL9_9MYCO</name>
<feature type="transmembrane region" description="Helical" evidence="1">
    <location>
        <begin position="67"/>
        <end position="88"/>
    </location>
</feature>
<reference evidence="3 4" key="1">
    <citation type="submission" date="2016-05" db="EMBL/GenBank/DDBJ databases">
        <title>Complete genome sequence of a phthalic acid esters degrading Mycobacterium sp. YC-RL4.</title>
        <authorList>
            <person name="Ren L."/>
            <person name="Fan S."/>
            <person name="Ruth N."/>
            <person name="Jia Y."/>
            <person name="Wang J."/>
            <person name="Qiao C."/>
        </authorList>
    </citation>
    <scope>NUCLEOTIDE SEQUENCE [LARGE SCALE GENOMIC DNA]</scope>
    <source>
        <strain evidence="3 4">YC-RL4</strain>
    </source>
</reference>
<dbReference type="STRING" id="1682113.A7U43_02870"/>
<protein>
    <recommendedName>
        <fullName evidence="5">Transmembrane protein</fullName>
    </recommendedName>
</protein>
<keyword evidence="1" id="KW-0812">Transmembrane</keyword>
<evidence type="ECO:0000313" key="4">
    <source>
        <dbReference type="Proteomes" id="UP000077143"/>
    </source>
</evidence>
<dbReference type="AlphaFoldDB" id="A0A172UHL9"/>
<sequence>MLIAAVLCLCLAAATAGVAAWSLNRPYAADPVRQVLRAVAPTQFAAAAMLAAGGVVALSAPAQMGVLVLVVCVIGAVGTVAAGCWQSAKLVAAKEAEQEARRETGGGCAGSCVSCTLSSADSAGRSSCG</sequence>
<dbReference type="RefSeq" id="WP_067990887.1">
    <property type="nucleotide sequence ID" value="NZ_CP015596.1"/>
</dbReference>
<organism evidence="3 4">
    <name type="scientific">Mycobacterium adipatum</name>
    <dbReference type="NCBI Taxonomy" id="1682113"/>
    <lineage>
        <taxon>Bacteria</taxon>
        <taxon>Bacillati</taxon>
        <taxon>Actinomycetota</taxon>
        <taxon>Actinomycetes</taxon>
        <taxon>Mycobacteriales</taxon>
        <taxon>Mycobacteriaceae</taxon>
        <taxon>Mycobacterium</taxon>
    </lineage>
</organism>
<keyword evidence="1" id="KW-1133">Transmembrane helix</keyword>
<keyword evidence="2" id="KW-0732">Signal</keyword>
<gene>
    <name evidence="3" type="ORF">A7U43_02870</name>
</gene>
<dbReference type="KEGG" id="madi:A7U43_02870"/>
<evidence type="ECO:0000256" key="1">
    <source>
        <dbReference type="SAM" id="Phobius"/>
    </source>
</evidence>
<feature type="transmembrane region" description="Helical" evidence="1">
    <location>
        <begin position="44"/>
        <end position="60"/>
    </location>
</feature>
<keyword evidence="1" id="KW-0472">Membrane</keyword>
<keyword evidence="4" id="KW-1185">Reference proteome</keyword>
<feature type="signal peptide" evidence="2">
    <location>
        <begin position="1"/>
        <end position="19"/>
    </location>
</feature>
<dbReference type="Proteomes" id="UP000077143">
    <property type="component" value="Chromosome"/>
</dbReference>
<dbReference type="EMBL" id="CP015596">
    <property type="protein sequence ID" value="ANE78420.1"/>
    <property type="molecule type" value="Genomic_DNA"/>
</dbReference>
<evidence type="ECO:0000313" key="3">
    <source>
        <dbReference type="EMBL" id="ANE78420.1"/>
    </source>
</evidence>
<evidence type="ECO:0008006" key="5">
    <source>
        <dbReference type="Google" id="ProtNLM"/>
    </source>
</evidence>
<feature type="chain" id="PRO_5038675193" description="Transmembrane protein" evidence="2">
    <location>
        <begin position="20"/>
        <end position="129"/>
    </location>
</feature>
<evidence type="ECO:0000256" key="2">
    <source>
        <dbReference type="SAM" id="SignalP"/>
    </source>
</evidence>